<dbReference type="AlphaFoldDB" id="E4ZNQ6"/>
<organism evidence="2">
    <name type="scientific">Leptosphaeria maculans (strain JN3 / isolate v23.1.3 / race Av1-4-5-6-7-8)</name>
    <name type="common">Blackleg fungus</name>
    <name type="synonym">Phoma lingam</name>
    <dbReference type="NCBI Taxonomy" id="985895"/>
    <lineage>
        <taxon>Eukaryota</taxon>
        <taxon>Fungi</taxon>
        <taxon>Dikarya</taxon>
        <taxon>Ascomycota</taxon>
        <taxon>Pezizomycotina</taxon>
        <taxon>Dothideomycetes</taxon>
        <taxon>Pleosporomycetidae</taxon>
        <taxon>Pleosporales</taxon>
        <taxon>Pleosporineae</taxon>
        <taxon>Leptosphaeriaceae</taxon>
        <taxon>Plenodomus</taxon>
        <taxon>Plenodomus lingam/Leptosphaeria maculans species complex</taxon>
    </lineage>
</organism>
<reference evidence="2" key="1">
    <citation type="journal article" date="2011" name="Nat. Commun.">
        <title>Effector diversification within compartments of the Leptosphaeria maculans genome affected by Repeat-Induced Point mutations.</title>
        <authorList>
            <person name="Rouxel T."/>
            <person name="Grandaubert J."/>
            <person name="Hane J.K."/>
            <person name="Hoede C."/>
            <person name="van de Wouw A.P."/>
            <person name="Couloux A."/>
            <person name="Dominguez V."/>
            <person name="Anthouard V."/>
            <person name="Bally P."/>
            <person name="Bourras S."/>
            <person name="Cozijnsen A.J."/>
            <person name="Ciuffetti L.M."/>
            <person name="Degrave A."/>
            <person name="Dilmaghani A."/>
            <person name="Duret L."/>
            <person name="Fudal I."/>
            <person name="Goodwin S.B."/>
            <person name="Gout L."/>
            <person name="Glaser N."/>
            <person name="Linglin J."/>
            <person name="Kema G.H.J."/>
            <person name="Lapalu N."/>
            <person name="Lawrence C.B."/>
            <person name="May K."/>
            <person name="Meyer M."/>
            <person name="Ollivier B."/>
            <person name="Poulain J."/>
            <person name="Schoch C.L."/>
            <person name="Simon A."/>
            <person name="Spatafora J.W."/>
            <person name="Stachowiak A."/>
            <person name="Turgeon B.G."/>
            <person name="Tyler B.M."/>
            <person name="Vincent D."/>
            <person name="Weissenbach J."/>
            <person name="Amselem J."/>
            <person name="Quesneville H."/>
            <person name="Oliver R.P."/>
            <person name="Wincker P."/>
            <person name="Balesdent M.-H."/>
            <person name="Howlett B.J."/>
        </authorList>
    </citation>
    <scope>NUCLEOTIDE SEQUENCE [LARGE SCALE GENOMIC DNA]</scope>
    <source>
        <strain evidence="2">JN3 / isolate v23.1.3 / race Av1-4-5-6-7-8</strain>
    </source>
</reference>
<dbReference type="VEuPathDB" id="FungiDB:LEMA_P041760.1"/>
<protein>
    <submittedName>
        <fullName evidence="1">Predicted protein</fullName>
    </submittedName>
</protein>
<proteinExistence type="predicted"/>
<evidence type="ECO:0000313" key="2">
    <source>
        <dbReference type="Proteomes" id="UP000002668"/>
    </source>
</evidence>
<dbReference type="HOGENOM" id="CLU_2146316_0_0_1"/>
<dbReference type="GeneID" id="13282862"/>
<dbReference type="EMBL" id="FP929105">
    <property type="protein sequence ID" value="CBX93275.1"/>
    <property type="molecule type" value="Genomic_DNA"/>
</dbReference>
<sequence>MVQYLEKIRVVVKFGSSSVGLWNMRHSKKRLSGRTKICVPSDQDTEILLLAAGAVHAVPASVIGSQPQTLDARKANCARCGEFNIPCRPEHCVHVDYVGLGCRAEFQCWDEI</sequence>
<gene>
    <name evidence="1" type="ORF">LEMA_P041760.1</name>
</gene>
<dbReference type="InParanoid" id="E4ZNQ6"/>
<accession>E4ZNQ6</accession>
<name>E4ZNQ6_LEPMJ</name>
<dbReference type="Proteomes" id="UP000002668">
    <property type="component" value="Genome"/>
</dbReference>
<keyword evidence="2" id="KW-1185">Reference proteome</keyword>
<evidence type="ECO:0000313" key="1">
    <source>
        <dbReference type="EMBL" id="CBX93275.1"/>
    </source>
</evidence>